<dbReference type="GO" id="GO:0046872">
    <property type="term" value="F:metal ion binding"/>
    <property type="evidence" value="ECO:0007669"/>
    <property type="project" value="UniProtKB-KW"/>
</dbReference>
<evidence type="ECO:0000256" key="1">
    <source>
        <dbReference type="ARBA" id="ARBA00009175"/>
    </source>
</evidence>
<evidence type="ECO:0000256" key="6">
    <source>
        <dbReference type="PIRSR" id="PIRSR004846-1"/>
    </source>
</evidence>
<keyword evidence="9" id="KW-1185">Reference proteome</keyword>
<dbReference type="Proteomes" id="UP000535415">
    <property type="component" value="Unassembled WGS sequence"/>
</dbReference>
<dbReference type="GO" id="GO:0030288">
    <property type="term" value="C:outer membrane-bounded periplasmic space"/>
    <property type="evidence" value="ECO:0007669"/>
    <property type="project" value="TreeGrafter"/>
</dbReference>
<comment type="subunit">
    <text evidence="5">The complex is composed of two ATP-binding proteins (ModC), two transmembrane proteins (ModB) and a solute-binding protein (ModA).</text>
</comment>
<sequence length="244" mass="25366">MRLMFLCLLCCVMPIKALADDLVVFAAASLKGPLDAIAADFGDVVVSYGGSGTLARQVSQGAPADVVLLANAAWMDVLVADEWVATAVPFVGNALVIVGQPDADEVALTPDGLTTALGGGRIAMGFTNSVPAGIYGKVALEALGLWETVAPRVVEVDNVRAALNLVARGEVPIGVVYQSDALIVPELEIVARFPRDSHPEIAYFAGVTAQATHPKAAKFIAFLGTEAAQKALSDAGFCTDRQRC</sequence>
<evidence type="ECO:0000313" key="8">
    <source>
        <dbReference type="EMBL" id="MBB5720964.1"/>
    </source>
</evidence>
<dbReference type="PANTHER" id="PTHR30632:SF17">
    <property type="entry name" value="MOLYBDATE-BINDING PROTEIN MODA"/>
    <property type="match status" value="1"/>
</dbReference>
<dbReference type="NCBIfam" id="TIGR01256">
    <property type="entry name" value="modA"/>
    <property type="match status" value="1"/>
</dbReference>
<reference evidence="8 9" key="1">
    <citation type="submission" date="2020-08" db="EMBL/GenBank/DDBJ databases">
        <title>Genomic Encyclopedia of Type Strains, Phase IV (KMG-IV): sequencing the most valuable type-strain genomes for metagenomic binning, comparative biology and taxonomic classification.</title>
        <authorList>
            <person name="Goeker M."/>
        </authorList>
    </citation>
    <scope>NUCLEOTIDE SEQUENCE [LARGE SCALE GENOMIC DNA]</scope>
    <source>
        <strain evidence="8 9">DSM 101064</strain>
    </source>
</reference>
<dbReference type="GO" id="GO:0030973">
    <property type="term" value="F:molybdate ion binding"/>
    <property type="evidence" value="ECO:0007669"/>
    <property type="project" value="TreeGrafter"/>
</dbReference>
<protein>
    <submittedName>
        <fullName evidence="8">Molybdate transport system substrate-binding protein</fullName>
    </submittedName>
</protein>
<feature type="binding site" evidence="6">
    <location>
        <position position="159"/>
    </location>
    <ligand>
        <name>molybdate</name>
        <dbReference type="ChEBI" id="CHEBI:36264"/>
    </ligand>
</feature>
<feature type="binding site" evidence="6">
    <location>
        <position position="29"/>
    </location>
    <ligand>
        <name>molybdate</name>
        <dbReference type="ChEBI" id="CHEBI:36264"/>
    </ligand>
</feature>
<accession>A0A7W9BI56</accession>
<evidence type="ECO:0000256" key="2">
    <source>
        <dbReference type="ARBA" id="ARBA00022505"/>
    </source>
</evidence>
<comment type="similarity">
    <text evidence="1">Belongs to the bacterial solute-binding protein ModA family.</text>
</comment>
<comment type="caution">
    <text evidence="8">The sequence shown here is derived from an EMBL/GenBank/DDBJ whole genome shotgun (WGS) entry which is preliminary data.</text>
</comment>
<dbReference type="SUPFAM" id="SSF53850">
    <property type="entry name" value="Periplasmic binding protein-like II"/>
    <property type="match status" value="1"/>
</dbReference>
<feature type="binding site" evidence="6">
    <location>
        <position position="51"/>
    </location>
    <ligand>
        <name>molybdate</name>
        <dbReference type="ChEBI" id="CHEBI:36264"/>
    </ligand>
</feature>
<keyword evidence="3 6" id="KW-0479">Metal-binding</keyword>
<feature type="signal peptide" evidence="7">
    <location>
        <begin position="1"/>
        <end position="19"/>
    </location>
</feature>
<gene>
    <name evidence="8" type="ORF">FHS72_000568</name>
</gene>
<feature type="binding site" evidence="6">
    <location>
        <position position="132"/>
    </location>
    <ligand>
        <name>molybdate</name>
        <dbReference type="ChEBI" id="CHEBI:36264"/>
    </ligand>
</feature>
<evidence type="ECO:0000256" key="4">
    <source>
        <dbReference type="ARBA" id="ARBA00022729"/>
    </source>
</evidence>
<dbReference type="GO" id="GO:0015689">
    <property type="term" value="P:molybdate ion transport"/>
    <property type="evidence" value="ECO:0007669"/>
    <property type="project" value="InterPro"/>
</dbReference>
<proteinExistence type="inferred from homology"/>
<dbReference type="AlphaFoldDB" id="A0A7W9BI56"/>
<keyword evidence="4 7" id="KW-0732">Signal</keyword>
<dbReference type="InterPro" id="IPR005950">
    <property type="entry name" value="ModA"/>
</dbReference>
<dbReference type="Gene3D" id="3.40.190.10">
    <property type="entry name" value="Periplasmic binding protein-like II"/>
    <property type="match status" value="2"/>
</dbReference>
<dbReference type="GO" id="GO:1901359">
    <property type="term" value="F:tungstate binding"/>
    <property type="evidence" value="ECO:0007669"/>
    <property type="project" value="UniProtKB-ARBA"/>
</dbReference>
<name>A0A7W9BI56_9RHOB</name>
<evidence type="ECO:0000256" key="5">
    <source>
        <dbReference type="ARBA" id="ARBA00062515"/>
    </source>
</evidence>
<organism evidence="8 9">
    <name type="scientific">Yoonia ponticola</name>
    <dbReference type="NCBI Taxonomy" id="1524255"/>
    <lineage>
        <taxon>Bacteria</taxon>
        <taxon>Pseudomonadati</taxon>
        <taxon>Pseudomonadota</taxon>
        <taxon>Alphaproteobacteria</taxon>
        <taxon>Rhodobacterales</taxon>
        <taxon>Paracoccaceae</taxon>
        <taxon>Yoonia</taxon>
    </lineage>
</organism>
<dbReference type="PIRSF" id="PIRSF004846">
    <property type="entry name" value="ModA"/>
    <property type="match status" value="1"/>
</dbReference>
<dbReference type="InterPro" id="IPR050682">
    <property type="entry name" value="ModA/WtpA"/>
</dbReference>
<evidence type="ECO:0000256" key="7">
    <source>
        <dbReference type="SAM" id="SignalP"/>
    </source>
</evidence>
<evidence type="ECO:0000313" key="9">
    <source>
        <dbReference type="Proteomes" id="UP000535415"/>
    </source>
</evidence>
<keyword evidence="2 6" id="KW-0500">Molybdenum</keyword>
<dbReference type="PANTHER" id="PTHR30632">
    <property type="entry name" value="MOLYBDATE-BINDING PERIPLASMIC PROTEIN"/>
    <property type="match status" value="1"/>
</dbReference>
<dbReference type="FunFam" id="3.40.190.10:FF:000035">
    <property type="entry name" value="Molybdate ABC transporter substrate-binding protein"/>
    <property type="match status" value="1"/>
</dbReference>
<feature type="binding site" evidence="6">
    <location>
        <position position="177"/>
    </location>
    <ligand>
        <name>molybdate</name>
        <dbReference type="ChEBI" id="CHEBI:36264"/>
    </ligand>
</feature>
<feature type="chain" id="PRO_5031574629" evidence="7">
    <location>
        <begin position="20"/>
        <end position="244"/>
    </location>
</feature>
<dbReference type="EMBL" id="JACIJM010000001">
    <property type="protein sequence ID" value="MBB5720964.1"/>
    <property type="molecule type" value="Genomic_DNA"/>
</dbReference>
<dbReference type="RefSeq" id="WP_183525193.1">
    <property type="nucleotide sequence ID" value="NZ_JACIJM010000001.1"/>
</dbReference>
<dbReference type="Pfam" id="PF13531">
    <property type="entry name" value="SBP_bac_11"/>
    <property type="match status" value="1"/>
</dbReference>
<evidence type="ECO:0000256" key="3">
    <source>
        <dbReference type="ARBA" id="ARBA00022723"/>
    </source>
</evidence>